<accession>A0A022QNH9</accession>
<sequence length="59" mass="6830">MPAPAHAVATTTSSHRRYHKIPLSLLKIIKEVLSIIFRFCKDRKKAGLYVDRHIEPYIV</sequence>
<proteinExistence type="predicted"/>
<keyword evidence="2" id="KW-1185">Reference proteome</keyword>
<dbReference type="AlphaFoldDB" id="A0A022QNH9"/>
<evidence type="ECO:0000313" key="1">
    <source>
        <dbReference type="EMBL" id="EYU30267.1"/>
    </source>
</evidence>
<gene>
    <name evidence="1" type="ORF">MIMGU_mgv11b014753mg</name>
</gene>
<protein>
    <submittedName>
        <fullName evidence="1">Uncharacterized protein</fullName>
    </submittedName>
</protein>
<organism evidence="1 2">
    <name type="scientific">Erythranthe guttata</name>
    <name type="common">Yellow monkey flower</name>
    <name type="synonym">Mimulus guttatus</name>
    <dbReference type="NCBI Taxonomy" id="4155"/>
    <lineage>
        <taxon>Eukaryota</taxon>
        <taxon>Viridiplantae</taxon>
        <taxon>Streptophyta</taxon>
        <taxon>Embryophyta</taxon>
        <taxon>Tracheophyta</taxon>
        <taxon>Spermatophyta</taxon>
        <taxon>Magnoliopsida</taxon>
        <taxon>eudicotyledons</taxon>
        <taxon>Gunneridae</taxon>
        <taxon>Pentapetalae</taxon>
        <taxon>asterids</taxon>
        <taxon>lamiids</taxon>
        <taxon>Lamiales</taxon>
        <taxon>Phrymaceae</taxon>
        <taxon>Erythranthe</taxon>
    </lineage>
</organism>
<reference evidence="1 2" key="1">
    <citation type="journal article" date="2013" name="Proc. Natl. Acad. Sci. U.S.A.">
        <title>Fine-scale variation in meiotic recombination in Mimulus inferred from population shotgun sequencing.</title>
        <authorList>
            <person name="Hellsten U."/>
            <person name="Wright K.M."/>
            <person name="Jenkins J."/>
            <person name="Shu S."/>
            <person name="Yuan Y."/>
            <person name="Wessler S.R."/>
            <person name="Schmutz J."/>
            <person name="Willis J.H."/>
            <person name="Rokhsar D.S."/>
        </authorList>
    </citation>
    <scope>NUCLEOTIDE SEQUENCE [LARGE SCALE GENOMIC DNA]</scope>
    <source>
        <strain evidence="2">cv. DUN x IM62</strain>
    </source>
</reference>
<dbReference type="Proteomes" id="UP000030748">
    <property type="component" value="Unassembled WGS sequence"/>
</dbReference>
<evidence type="ECO:0000313" key="2">
    <source>
        <dbReference type="Proteomes" id="UP000030748"/>
    </source>
</evidence>
<name>A0A022QNH9_ERYGU</name>
<dbReference type="EMBL" id="KI631096">
    <property type="protein sequence ID" value="EYU30267.1"/>
    <property type="molecule type" value="Genomic_DNA"/>
</dbReference>